<evidence type="ECO:0000256" key="1">
    <source>
        <dbReference type="SAM" id="MobiDB-lite"/>
    </source>
</evidence>
<name>A0A0B4CSN5_9MICO</name>
<keyword evidence="2" id="KW-0472">Membrane</keyword>
<evidence type="ECO:0000313" key="4">
    <source>
        <dbReference type="EMBL" id="KIC57381.1"/>
    </source>
</evidence>
<dbReference type="Proteomes" id="UP000031202">
    <property type="component" value="Unassembled WGS sequence"/>
</dbReference>
<feature type="transmembrane region" description="Helical" evidence="2">
    <location>
        <begin position="31"/>
        <end position="52"/>
    </location>
</feature>
<dbReference type="AlphaFoldDB" id="A0A0B4CSN5"/>
<accession>A0A0B4CSN5</accession>
<dbReference type="RefSeq" id="WP_039416034.1">
    <property type="nucleotide sequence ID" value="NZ_JWSZ01000012.1"/>
</dbReference>
<dbReference type="EMBL" id="JWSZ01000012">
    <property type="protein sequence ID" value="KIC57381.1"/>
    <property type="molecule type" value="Genomic_DNA"/>
</dbReference>
<feature type="compositionally biased region" description="Polar residues" evidence="1">
    <location>
        <begin position="72"/>
        <end position="85"/>
    </location>
</feature>
<proteinExistence type="predicted"/>
<dbReference type="Pfam" id="PF20059">
    <property type="entry name" value="DUF6458"/>
    <property type="match status" value="1"/>
</dbReference>
<evidence type="ECO:0000256" key="2">
    <source>
        <dbReference type="SAM" id="Phobius"/>
    </source>
</evidence>
<protein>
    <recommendedName>
        <fullName evidence="3">DUF6458 domain-containing protein</fullName>
    </recommendedName>
</protein>
<sequence length="85" mass="9068">MSIGAGIALFVIGAILVFAVNVDVPYVNLDMIGYILMGAGVLVFLIGLILMLRRRSTEQITRTVEPGVGERITQTESRTSGDGTV</sequence>
<feature type="region of interest" description="Disordered" evidence="1">
    <location>
        <begin position="63"/>
        <end position="85"/>
    </location>
</feature>
<keyword evidence="2" id="KW-0812">Transmembrane</keyword>
<evidence type="ECO:0000313" key="5">
    <source>
        <dbReference type="Proteomes" id="UP000031202"/>
    </source>
</evidence>
<keyword evidence="2" id="KW-1133">Transmembrane helix</keyword>
<feature type="domain" description="DUF6458" evidence="3">
    <location>
        <begin position="1"/>
        <end position="67"/>
    </location>
</feature>
<comment type="caution">
    <text evidence="4">The sequence shown here is derived from an EMBL/GenBank/DDBJ whole genome shotgun (WGS) entry which is preliminary data.</text>
</comment>
<gene>
    <name evidence="4" type="ORF">RM52_10180</name>
</gene>
<organism evidence="4 5">
    <name type="scientific">Microbacterium hominis</name>
    <dbReference type="NCBI Taxonomy" id="162426"/>
    <lineage>
        <taxon>Bacteria</taxon>
        <taxon>Bacillati</taxon>
        <taxon>Actinomycetota</taxon>
        <taxon>Actinomycetes</taxon>
        <taxon>Micrococcales</taxon>
        <taxon>Microbacteriaceae</taxon>
        <taxon>Microbacterium</taxon>
    </lineage>
</organism>
<evidence type="ECO:0000259" key="3">
    <source>
        <dbReference type="Pfam" id="PF20059"/>
    </source>
</evidence>
<reference evidence="4 5" key="1">
    <citation type="submission" date="2014-12" db="EMBL/GenBank/DDBJ databases">
        <title>Genome sequencing of Microbacterium hominis TPW29.</title>
        <authorList>
            <person name="Tan P.W."/>
            <person name="Chan K.-G."/>
        </authorList>
    </citation>
    <scope>NUCLEOTIDE SEQUENCE [LARGE SCALE GENOMIC DNA]</scope>
    <source>
        <strain evidence="4 5">TPW29</strain>
    </source>
</reference>
<dbReference type="InterPro" id="IPR045597">
    <property type="entry name" value="DUF6458"/>
</dbReference>